<accession>A0A5B8JA21</accession>
<evidence type="ECO:0000313" key="2">
    <source>
        <dbReference type="EMBL" id="QDY78685.1"/>
    </source>
</evidence>
<proteinExistence type="predicted"/>
<reference evidence="2 3" key="1">
    <citation type="submission" date="2019-07" db="EMBL/GenBank/DDBJ databases">
        <authorList>
            <person name="Zhu P."/>
        </authorList>
    </citation>
    <scope>NUCLEOTIDE SEQUENCE [LARGE SCALE GENOMIC DNA]</scope>
    <source>
        <strain evidence="2 3">SSL-25</strain>
    </source>
</reference>
<keyword evidence="3" id="KW-1185">Reference proteome</keyword>
<dbReference type="EMBL" id="CP042266">
    <property type="protein sequence ID" value="QDY78685.1"/>
    <property type="molecule type" value="Genomic_DNA"/>
</dbReference>
<dbReference type="KEGG" id="sqz:FQU76_21635"/>
<dbReference type="AlphaFoldDB" id="A0A5B8JA21"/>
<gene>
    <name evidence="2" type="ORF">FQU76_21635</name>
</gene>
<evidence type="ECO:0000313" key="3">
    <source>
        <dbReference type="Proteomes" id="UP000320580"/>
    </source>
</evidence>
<evidence type="ECO:0000256" key="1">
    <source>
        <dbReference type="SAM" id="MobiDB-lite"/>
    </source>
</evidence>
<protein>
    <submittedName>
        <fullName evidence="2">Uncharacterized protein</fullName>
    </submittedName>
</protein>
<organism evidence="2 3">
    <name type="scientific">Streptomyces qinzhouensis</name>
    <dbReference type="NCBI Taxonomy" id="2599401"/>
    <lineage>
        <taxon>Bacteria</taxon>
        <taxon>Bacillati</taxon>
        <taxon>Actinomycetota</taxon>
        <taxon>Actinomycetes</taxon>
        <taxon>Kitasatosporales</taxon>
        <taxon>Streptomycetaceae</taxon>
        <taxon>Streptomyces</taxon>
    </lineage>
</organism>
<dbReference type="Proteomes" id="UP000320580">
    <property type="component" value="Chromosome"/>
</dbReference>
<dbReference type="RefSeq" id="WP_146482003.1">
    <property type="nucleotide sequence ID" value="NZ_CP042266.1"/>
</dbReference>
<name>A0A5B8JA21_9ACTN</name>
<feature type="region of interest" description="Disordered" evidence="1">
    <location>
        <begin position="63"/>
        <end position="85"/>
    </location>
</feature>
<sequence length="85" mass="9223">MSLTNGQRVQRLCVDDGYRSDIVSVPITISTADTRCREDIGMHLTPIQAEQLRGQLDYALDNPARKKRTASVPTASAEPNHGGSA</sequence>